<proteinExistence type="inferred from homology"/>
<dbReference type="PANTHER" id="PTHR30068:SF4">
    <property type="entry name" value="URONATE ISOMERASE"/>
    <property type="match status" value="1"/>
</dbReference>
<name>A0ABW7IYQ6_9VIBR</name>
<dbReference type="Gene3D" id="3.20.20.140">
    <property type="entry name" value="Metal-dependent hydrolases"/>
    <property type="match status" value="1"/>
</dbReference>
<dbReference type="Pfam" id="PF02614">
    <property type="entry name" value="UxaC"/>
    <property type="match status" value="1"/>
</dbReference>
<accession>A0ABW7IYQ6</accession>
<evidence type="ECO:0000256" key="5">
    <source>
        <dbReference type="ARBA" id="ARBA00020555"/>
    </source>
</evidence>
<evidence type="ECO:0000256" key="2">
    <source>
        <dbReference type="ARBA" id="ARBA00004892"/>
    </source>
</evidence>
<comment type="caution">
    <text evidence="8">The sequence shown here is derived from an EMBL/GenBank/DDBJ whole genome shotgun (WGS) entry which is preliminary data.</text>
</comment>
<evidence type="ECO:0000313" key="8">
    <source>
        <dbReference type="EMBL" id="MFH0266617.1"/>
    </source>
</evidence>
<dbReference type="Proteomes" id="UP001607151">
    <property type="component" value="Unassembled WGS sequence"/>
</dbReference>
<comment type="catalytic activity">
    <reaction evidence="1 7">
        <text>D-glucuronate = D-fructuronate</text>
        <dbReference type="Rhea" id="RHEA:13049"/>
        <dbReference type="ChEBI" id="CHEBI:58720"/>
        <dbReference type="ChEBI" id="CHEBI:59863"/>
        <dbReference type="EC" id="5.3.1.12"/>
    </reaction>
</comment>
<dbReference type="RefSeq" id="WP_394608320.1">
    <property type="nucleotide sequence ID" value="NZ_JBIHSJ010000004.1"/>
</dbReference>
<evidence type="ECO:0000256" key="1">
    <source>
        <dbReference type="ARBA" id="ARBA00001165"/>
    </source>
</evidence>
<keyword evidence="9" id="KW-1185">Reference proteome</keyword>
<evidence type="ECO:0000256" key="3">
    <source>
        <dbReference type="ARBA" id="ARBA00008397"/>
    </source>
</evidence>
<dbReference type="SUPFAM" id="SSF51556">
    <property type="entry name" value="Metallo-dependent hydrolases"/>
    <property type="match status" value="1"/>
</dbReference>
<comment type="pathway">
    <text evidence="2 7">Carbohydrate metabolism; pentose and glucuronate interconversion.</text>
</comment>
<dbReference type="GO" id="GO:0008880">
    <property type="term" value="F:glucuronate isomerase activity"/>
    <property type="evidence" value="ECO:0007669"/>
    <property type="project" value="UniProtKB-EC"/>
</dbReference>
<gene>
    <name evidence="7 8" type="primary">uxaC</name>
    <name evidence="8" type="ORF">ACGRQ9_14305</name>
</gene>
<evidence type="ECO:0000256" key="6">
    <source>
        <dbReference type="ARBA" id="ARBA00023235"/>
    </source>
</evidence>
<dbReference type="PANTHER" id="PTHR30068">
    <property type="entry name" value="URONATE ISOMERASE"/>
    <property type="match status" value="1"/>
</dbReference>
<comment type="similarity">
    <text evidence="3 7">Belongs to the metallo-dependent hydrolases superfamily. Uronate isomerase family.</text>
</comment>
<dbReference type="EC" id="5.3.1.12" evidence="4 7"/>
<protein>
    <recommendedName>
        <fullName evidence="5 7">Uronate isomerase</fullName>
        <ecNumber evidence="4 7">5.3.1.12</ecNumber>
    </recommendedName>
    <alternativeName>
        <fullName evidence="7">Glucuronate isomerase</fullName>
    </alternativeName>
    <alternativeName>
        <fullName evidence="7">Uronic isomerase</fullName>
    </alternativeName>
</protein>
<dbReference type="HAMAP" id="MF_00675">
    <property type="entry name" value="UxaC"/>
    <property type="match status" value="1"/>
</dbReference>
<dbReference type="InterPro" id="IPR032466">
    <property type="entry name" value="Metal_Hydrolase"/>
</dbReference>
<dbReference type="EMBL" id="JBIHSN010000003">
    <property type="protein sequence ID" value="MFH0266617.1"/>
    <property type="molecule type" value="Genomic_DNA"/>
</dbReference>
<reference evidence="8 9" key="1">
    <citation type="submission" date="2024-10" db="EMBL/GenBank/DDBJ databases">
        <authorList>
            <person name="Yibar A."/>
            <person name="Saticioglu I.B."/>
            <person name="Duman M."/>
            <person name="Ajmi N."/>
            <person name="Gurler F."/>
            <person name="Ay H."/>
            <person name="Onuk E."/>
            <person name="Guler S."/>
            <person name="Romalde J.L."/>
        </authorList>
    </citation>
    <scope>NUCLEOTIDE SEQUENCE [LARGE SCALE GENOMIC DNA]</scope>
    <source>
        <strain evidence="8 9">14-MA-B</strain>
    </source>
</reference>
<organism evidence="8 9">
    <name type="scientific">Vibrio rumoiensis</name>
    <dbReference type="NCBI Taxonomy" id="76258"/>
    <lineage>
        <taxon>Bacteria</taxon>
        <taxon>Pseudomonadati</taxon>
        <taxon>Pseudomonadota</taxon>
        <taxon>Gammaproteobacteria</taxon>
        <taxon>Vibrionales</taxon>
        <taxon>Vibrionaceae</taxon>
        <taxon>Vibrio</taxon>
    </lineage>
</organism>
<dbReference type="InterPro" id="IPR003766">
    <property type="entry name" value="Uronate_isomerase"/>
</dbReference>
<dbReference type="Gene3D" id="1.10.2020.10">
    <property type="entry name" value="uronate isomerase, domain 2, chain A"/>
    <property type="match status" value="1"/>
</dbReference>
<evidence type="ECO:0000313" key="9">
    <source>
        <dbReference type="Proteomes" id="UP001607151"/>
    </source>
</evidence>
<sequence>MTNPGYISDTFLLESPLAQQLYQSYASHLPIIDFHTHLEASDIYYDRSYSSITDAWLSSDHYLWRAMRSVGIDEYFITGDASEYEKFSQWCEAMPFLIGSPLYQWCHLELKRFFQLDQLLCPENCQTIWQHCNQKLKSGELSARQILIQNKVDALCTTDDPLSDLQFHRLLAEEQFPVKVLPTFRADGLINTQNPPQFKLTINKLAETTKTSINDWHSFQHALKQRIEFFHAHGCRLSDVGINQLDAIEQPSHRTEHLFELILKEQDLTLTQQQQLSADIFHYLAEQYHQRNWAMQIHLGVMPNVNKRRLTTVGVGTGFSIMHDSQVTIALAERLSRLDNTNQLPKTVLYNLNPKDTWPLASLIGAFQDSDSAAGKIQLGAAWWFNDHKHGMIQQMTALANLGSLGRFIGMLTDSRSALSLSRHEYFRRVLCDLLAKWAISGEIPNHQPLLKQTIDNICYHNAKQYFDF</sequence>
<dbReference type="NCBIfam" id="NF002794">
    <property type="entry name" value="PRK02925.1"/>
    <property type="match status" value="1"/>
</dbReference>
<evidence type="ECO:0000256" key="7">
    <source>
        <dbReference type="HAMAP-Rule" id="MF_00675"/>
    </source>
</evidence>
<keyword evidence="6 7" id="KW-0413">Isomerase</keyword>
<evidence type="ECO:0000256" key="4">
    <source>
        <dbReference type="ARBA" id="ARBA00012546"/>
    </source>
</evidence>
<comment type="catalytic activity">
    <reaction evidence="7">
        <text>aldehydo-D-galacturonate = keto-D-tagaturonate</text>
        <dbReference type="Rhea" id="RHEA:27702"/>
        <dbReference type="ChEBI" id="CHEBI:12952"/>
        <dbReference type="ChEBI" id="CHEBI:17886"/>
    </reaction>
</comment>